<proteinExistence type="predicted"/>
<dbReference type="GO" id="GO:0071949">
    <property type="term" value="F:FAD binding"/>
    <property type="evidence" value="ECO:0007669"/>
    <property type="project" value="TreeGrafter"/>
</dbReference>
<dbReference type="InterPro" id="IPR015904">
    <property type="entry name" value="Sulphide_quinone_reductase"/>
</dbReference>
<dbReference type="PANTHER" id="PTHR10632:SF2">
    <property type="entry name" value="SULFIDE:QUINONE OXIDOREDUCTASE, MITOCHONDRIAL"/>
    <property type="match status" value="1"/>
</dbReference>
<dbReference type="GO" id="GO:0070224">
    <property type="term" value="F:sulfide:quinone oxidoreductase activity"/>
    <property type="evidence" value="ECO:0007669"/>
    <property type="project" value="TreeGrafter"/>
</dbReference>
<dbReference type="InterPro" id="IPR036188">
    <property type="entry name" value="FAD/NAD-bd_sf"/>
</dbReference>
<dbReference type="AlphaFoldDB" id="A0A316ZFR0"/>
<dbReference type="OrthoDB" id="5376590at2759"/>
<dbReference type="GO" id="GO:0005739">
    <property type="term" value="C:mitochondrion"/>
    <property type="evidence" value="ECO:0007669"/>
    <property type="project" value="TreeGrafter"/>
</dbReference>
<evidence type="ECO:0000313" key="3">
    <source>
        <dbReference type="Proteomes" id="UP000245946"/>
    </source>
</evidence>
<keyword evidence="3" id="KW-1185">Reference proteome</keyword>
<organism evidence="2 3">
    <name type="scientific">Tilletiopsis washingtonensis</name>
    <dbReference type="NCBI Taxonomy" id="58919"/>
    <lineage>
        <taxon>Eukaryota</taxon>
        <taxon>Fungi</taxon>
        <taxon>Dikarya</taxon>
        <taxon>Basidiomycota</taxon>
        <taxon>Ustilaginomycotina</taxon>
        <taxon>Exobasidiomycetes</taxon>
        <taxon>Entylomatales</taxon>
        <taxon>Entylomatales incertae sedis</taxon>
        <taxon>Tilletiopsis</taxon>
    </lineage>
</organism>
<accession>A0A316ZFR0</accession>
<sequence>MASFRLALARPRASLAAPSLARTLATPAAVPHRPSHRVLILGGGAAGQAIAHQLTRSGRFAAGEIGVIDPSSTHDYQPGWTLVGGGLKQKEELRRPLADLLADTAGVVSLLPHTVTGLKPESNVVQTESGEVGYEHLVVAAGIDCKWDKVEGLAEALKVQGSGVSSIYSYDTCDKLFPQIDQLKKGKAVFTQPAGIIKCAGAPQKAMWLAEDHWRSHSLRRTNNADSPVSVTFASGMPSLFSVPKYSAALDVIREERGVEKLLQHNLIRIDGRKAVFAAGEGEVTLDFDLLHVAPPQGPREVFAKSALADAAGYIEVNSGTLQHVKHKNVWAAGDASSLPTSKTVAAITAQAPVLVENLLSVIDGKEAATTYDGYTSCPLLTSYGKVMLAEFKYGLEPKETFTRLFGIDQTVPRRAFYHLKKDFFPSVYYSSFIKGTWQGPKGWSLSAPSARSFSSSARRSFSTSSAAARDQPARRPRDPLATSPHAVRHALPSGETLIVRAPPTAGTPHSIADFGARPAQPGASAGELFNVAPHAGTGVLPPPIRAPKVAAKEPELNEQEITEIRRLRAADPTLSARALAKRFSCSATFIQIVAPLPKTVRRELEAERSLFDDSMGFNKRKASVERQERRALW</sequence>
<dbReference type="Pfam" id="PF12824">
    <property type="entry name" value="MRP-L20"/>
    <property type="match status" value="1"/>
</dbReference>
<dbReference type="PANTHER" id="PTHR10632">
    <property type="entry name" value="SULFIDE:QUINONE OXIDOREDUCTASE"/>
    <property type="match status" value="1"/>
</dbReference>
<protein>
    <submittedName>
        <fullName evidence="2">FAD/NAD(P)-binding domain-containing protein</fullName>
    </submittedName>
</protein>
<dbReference type="GeneID" id="37272109"/>
<dbReference type="STRING" id="58919.A0A316ZFR0"/>
<evidence type="ECO:0000313" key="2">
    <source>
        <dbReference type="EMBL" id="PWN99185.1"/>
    </source>
</evidence>
<dbReference type="Gene3D" id="3.50.50.60">
    <property type="entry name" value="FAD/NAD(P)-binding domain"/>
    <property type="match status" value="2"/>
</dbReference>
<evidence type="ECO:0000256" key="1">
    <source>
        <dbReference type="SAM" id="MobiDB-lite"/>
    </source>
</evidence>
<dbReference type="EMBL" id="KZ819289">
    <property type="protein sequence ID" value="PWN99185.1"/>
    <property type="molecule type" value="Genomic_DNA"/>
</dbReference>
<feature type="region of interest" description="Disordered" evidence="1">
    <location>
        <begin position="462"/>
        <end position="520"/>
    </location>
</feature>
<reference evidence="2 3" key="1">
    <citation type="journal article" date="2018" name="Mol. Biol. Evol.">
        <title>Broad Genomic Sampling Reveals a Smut Pathogenic Ancestry of the Fungal Clade Ustilaginomycotina.</title>
        <authorList>
            <person name="Kijpornyongpan T."/>
            <person name="Mondo S.J."/>
            <person name="Barry K."/>
            <person name="Sandor L."/>
            <person name="Lee J."/>
            <person name="Lipzen A."/>
            <person name="Pangilinan J."/>
            <person name="LaButti K."/>
            <person name="Hainaut M."/>
            <person name="Henrissat B."/>
            <person name="Grigoriev I.V."/>
            <person name="Spatafora J.W."/>
            <person name="Aime M.C."/>
        </authorList>
    </citation>
    <scope>NUCLEOTIDE SEQUENCE [LARGE SCALE GENOMIC DNA]</scope>
    <source>
        <strain evidence="2 3">MCA 4186</strain>
    </source>
</reference>
<gene>
    <name evidence="2" type="ORF">FA09DRAFT_342944</name>
</gene>
<name>A0A316ZFR0_9BASI</name>
<dbReference type="PRINTS" id="PR00420">
    <property type="entry name" value="RNGMNOXGNASE"/>
</dbReference>
<dbReference type="RefSeq" id="XP_025599464.1">
    <property type="nucleotide sequence ID" value="XM_025744565.1"/>
</dbReference>
<dbReference type="SUPFAM" id="SSF51905">
    <property type="entry name" value="FAD/NAD(P)-binding domain"/>
    <property type="match status" value="2"/>
</dbReference>
<dbReference type="Proteomes" id="UP000245946">
    <property type="component" value="Unassembled WGS sequence"/>
</dbReference>
<dbReference type="GO" id="GO:0070221">
    <property type="term" value="P:sulfide oxidation, using sulfide:quinone oxidoreductase"/>
    <property type="evidence" value="ECO:0007669"/>
    <property type="project" value="TreeGrafter"/>
</dbReference>
<feature type="compositionally biased region" description="Low complexity" evidence="1">
    <location>
        <begin position="462"/>
        <end position="471"/>
    </location>
</feature>